<evidence type="ECO:0000259" key="3">
    <source>
        <dbReference type="Pfam" id="PF01571"/>
    </source>
</evidence>
<dbReference type="PANTHER" id="PTHR43757">
    <property type="entry name" value="AMINOMETHYLTRANSFERASE"/>
    <property type="match status" value="1"/>
</dbReference>
<organism evidence="6 7">
    <name type="scientific">Seminavis robusta</name>
    <dbReference type="NCBI Taxonomy" id="568900"/>
    <lineage>
        <taxon>Eukaryota</taxon>
        <taxon>Sar</taxon>
        <taxon>Stramenopiles</taxon>
        <taxon>Ochrophyta</taxon>
        <taxon>Bacillariophyta</taxon>
        <taxon>Bacillariophyceae</taxon>
        <taxon>Bacillariophycidae</taxon>
        <taxon>Naviculales</taxon>
        <taxon>Naviculaceae</taxon>
        <taxon>Seminavis</taxon>
    </lineage>
</organism>
<dbReference type="InterPro" id="IPR013977">
    <property type="entry name" value="GcvT_C"/>
</dbReference>
<dbReference type="InterPro" id="IPR032503">
    <property type="entry name" value="FAO_M"/>
</dbReference>
<dbReference type="SUPFAM" id="SSF51905">
    <property type="entry name" value="FAD/NAD(P)-binding domain"/>
    <property type="match status" value="1"/>
</dbReference>
<dbReference type="Pfam" id="PF16350">
    <property type="entry name" value="FAO_M"/>
    <property type="match status" value="1"/>
</dbReference>
<feature type="domain" description="FAD dependent oxidoreductase" evidence="2">
    <location>
        <begin position="69"/>
        <end position="436"/>
    </location>
</feature>
<reference evidence="6" key="1">
    <citation type="submission" date="2020-06" db="EMBL/GenBank/DDBJ databases">
        <authorList>
            <consortium name="Plant Systems Biology data submission"/>
        </authorList>
    </citation>
    <scope>NUCLEOTIDE SEQUENCE</scope>
    <source>
        <strain evidence="6">D6</strain>
    </source>
</reference>
<comment type="caution">
    <text evidence="6">The sequence shown here is derived from an EMBL/GenBank/DDBJ whole genome shotgun (WGS) entry which is preliminary data.</text>
</comment>
<evidence type="ECO:0000259" key="2">
    <source>
        <dbReference type="Pfam" id="PF01266"/>
    </source>
</evidence>
<dbReference type="EMBL" id="CAICTM010000780">
    <property type="protein sequence ID" value="CAB9516415.1"/>
    <property type="molecule type" value="Genomic_DNA"/>
</dbReference>
<protein>
    <submittedName>
        <fullName evidence="6">Methylaminobutanoate oxidase</fullName>
    </submittedName>
</protein>
<dbReference type="SUPFAM" id="SSF101790">
    <property type="entry name" value="Aminomethyltransferase beta-barrel domain"/>
    <property type="match status" value="1"/>
</dbReference>
<dbReference type="Gene3D" id="3.30.70.1400">
    <property type="entry name" value="Aminomethyltransferase beta-barrel domains"/>
    <property type="match status" value="1"/>
</dbReference>
<gene>
    <name evidence="6" type="ORF">SEMRO_781_G201580.1</name>
</gene>
<comment type="similarity">
    <text evidence="1">Belongs to the GcvT family.</text>
</comment>
<dbReference type="Gene3D" id="3.30.9.10">
    <property type="entry name" value="D-Amino Acid Oxidase, subunit A, domain 2"/>
    <property type="match status" value="1"/>
</dbReference>
<dbReference type="InterPro" id="IPR028896">
    <property type="entry name" value="GcvT/YgfZ/DmdA"/>
</dbReference>
<dbReference type="Gene3D" id="2.40.30.110">
    <property type="entry name" value="Aminomethyltransferase beta-barrel domains"/>
    <property type="match status" value="1"/>
</dbReference>
<keyword evidence="7" id="KW-1185">Reference proteome</keyword>
<dbReference type="SUPFAM" id="SSF54373">
    <property type="entry name" value="FAD-linked reductases, C-terminal domain"/>
    <property type="match status" value="1"/>
</dbReference>
<dbReference type="PANTHER" id="PTHR43757:SF2">
    <property type="entry name" value="AMINOMETHYLTRANSFERASE, MITOCHONDRIAL"/>
    <property type="match status" value="1"/>
</dbReference>
<dbReference type="InterPro" id="IPR029043">
    <property type="entry name" value="GcvT/YgfZ_C"/>
</dbReference>
<feature type="domain" description="GCVT N-terminal" evidence="3">
    <location>
        <begin position="498"/>
        <end position="772"/>
    </location>
</feature>
<dbReference type="AlphaFoldDB" id="A0A9N8HL47"/>
<proteinExistence type="inferred from homology"/>
<dbReference type="InterPro" id="IPR006222">
    <property type="entry name" value="GCVT_N"/>
</dbReference>
<dbReference type="Gene3D" id="3.50.50.60">
    <property type="entry name" value="FAD/NAD(P)-binding domain"/>
    <property type="match status" value="1"/>
</dbReference>
<feature type="domain" description="Aminomethyltransferase C-terminal" evidence="4">
    <location>
        <begin position="800"/>
        <end position="883"/>
    </location>
</feature>
<dbReference type="Gene3D" id="3.30.1360.120">
    <property type="entry name" value="Probable tRNA modification gtpase trme, domain 1"/>
    <property type="match status" value="1"/>
</dbReference>
<evidence type="ECO:0000313" key="6">
    <source>
        <dbReference type="EMBL" id="CAB9516415.1"/>
    </source>
</evidence>
<name>A0A9N8HL47_9STRA</name>
<evidence type="ECO:0000313" key="7">
    <source>
        <dbReference type="Proteomes" id="UP001153069"/>
    </source>
</evidence>
<dbReference type="InterPro" id="IPR036188">
    <property type="entry name" value="FAD/NAD-bd_sf"/>
</dbReference>
<evidence type="ECO:0000256" key="1">
    <source>
        <dbReference type="ARBA" id="ARBA00008609"/>
    </source>
</evidence>
<dbReference type="SUPFAM" id="SSF103025">
    <property type="entry name" value="Folate-binding domain"/>
    <property type="match status" value="1"/>
</dbReference>
<dbReference type="InterPro" id="IPR006076">
    <property type="entry name" value="FAD-dep_OxRdtase"/>
</dbReference>
<accession>A0A9N8HL47</accession>
<feature type="domain" description="FAD dependent oxidoreductase central" evidence="5">
    <location>
        <begin position="445"/>
        <end position="496"/>
    </location>
</feature>
<dbReference type="InterPro" id="IPR027266">
    <property type="entry name" value="TrmE/GcvT-like"/>
</dbReference>
<sequence length="891" mass="99222">MFQARICRSRLFRWQLASGSPQLKRAKIPPNGRLPVTQNFIPGFATLFSLTSERQFSTLKKIPPSQANVVVVGGGIIGTSVAYHLGKSGVADVILLEQDALTSGTTWHAAGLVNTFGSMSETSINMRRYTRDLYANILPEETDQDAGFRDVGFIELACDPDRLYYYRKVAAFNRYLGVDVREISPEQVKELFPLCETSDVLAGFHVPTDGRVNPVDATMALKKAATKLYGVEVFEKSRVARVAKDYSRGSVLPHVTGVELESGHEIQANVVVNCAGMWARTLGESCGVDTIPNQAAEHYYVITDAMPEVDPSWPVIEDSSKCVYIRPEGAGLLVGLFEWDGASWNSDKDIPKDFSFGQLDPDWERLGPYIEEAYQRVPACQDVGIQALFCGPESFTPDNMPVMGEAPYLQNFYVAAGMNSLGITQGGGVGKIMAEWIQKGHPPLDWDVTGININRFHSYQTNPEYRKARAGDALGHTYKVHYPDSQYHSARNAKQSIFHERLLEKGAYMKSVSGWESPGWYNNDRGSNEPLQHSFGRESWFPQWEAEHMACRNNVVLFDMSFMSKFLVQGCDAGSFLNRLSTAKVAGEDNKITYTQWLNEQGTIEADLTVTQLSPQEFIVVATDTMHHHVLSHMKRRLSRDIHATVTDITGQYAQLNLQGPQSRSLLQQLTTTDLSTESFPFRHATTIDIGLARVLCMRITYVGELGYELFIPTEQALHVYDRIQSIGVQSAGLRALGSLRMEKGYRDYGHDIDGTDTVLQAGLGFTCDFNKDSGFIGMEQVLQEKAQSKEQGGLQVKMAQILVTDPEPLLSHGEVLWRDGQRISEIRASSYGHFLNGAVGLAMIQAPSGFRVNKDFIKSGDWQIEIANKRFPCQLSFAPMYDPKSLKVKV</sequence>
<evidence type="ECO:0000259" key="5">
    <source>
        <dbReference type="Pfam" id="PF16350"/>
    </source>
</evidence>
<dbReference type="Proteomes" id="UP001153069">
    <property type="component" value="Unassembled WGS sequence"/>
</dbReference>
<dbReference type="GO" id="GO:0005739">
    <property type="term" value="C:mitochondrion"/>
    <property type="evidence" value="ECO:0007669"/>
    <property type="project" value="TreeGrafter"/>
</dbReference>
<dbReference type="OrthoDB" id="498204at2759"/>
<dbReference type="Pfam" id="PF08669">
    <property type="entry name" value="GCV_T_C"/>
    <property type="match status" value="1"/>
</dbReference>
<dbReference type="Pfam" id="PF01266">
    <property type="entry name" value="DAO"/>
    <property type="match status" value="1"/>
</dbReference>
<evidence type="ECO:0000259" key="4">
    <source>
        <dbReference type="Pfam" id="PF08669"/>
    </source>
</evidence>
<dbReference type="Pfam" id="PF01571">
    <property type="entry name" value="GCV_T"/>
    <property type="match status" value="1"/>
</dbReference>